<gene>
    <name evidence="2" type="ORF">HINF_LOCUS1882</name>
    <name evidence="3" type="ORF">HINF_LOCUS72763</name>
</gene>
<proteinExistence type="predicted"/>
<dbReference type="Proteomes" id="UP001642409">
    <property type="component" value="Unassembled WGS sequence"/>
</dbReference>
<organism evidence="2">
    <name type="scientific">Hexamita inflata</name>
    <dbReference type="NCBI Taxonomy" id="28002"/>
    <lineage>
        <taxon>Eukaryota</taxon>
        <taxon>Metamonada</taxon>
        <taxon>Diplomonadida</taxon>
        <taxon>Hexamitidae</taxon>
        <taxon>Hexamitinae</taxon>
        <taxon>Hexamita</taxon>
    </lineage>
</organism>
<evidence type="ECO:0000256" key="1">
    <source>
        <dbReference type="SAM" id="Phobius"/>
    </source>
</evidence>
<dbReference type="EMBL" id="CATOUU010000046">
    <property type="protein sequence ID" value="CAI9914237.1"/>
    <property type="molecule type" value="Genomic_DNA"/>
</dbReference>
<evidence type="ECO:0000313" key="3">
    <source>
        <dbReference type="EMBL" id="CAL6104397.1"/>
    </source>
</evidence>
<evidence type="ECO:0000313" key="2">
    <source>
        <dbReference type="EMBL" id="CAI9914237.1"/>
    </source>
</evidence>
<protein>
    <submittedName>
        <fullName evidence="3">Hypothetical_protein</fullName>
    </submittedName>
</protein>
<feature type="transmembrane region" description="Helical" evidence="1">
    <location>
        <begin position="25"/>
        <end position="46"/>
    </location>
</feature>
<reference evidence="2" key="1">
    <citation type="submission" date="2023-06" db="EMBL/GenBank/DDBJ databases">
        <authorList>
            <person name="Kurt Z."/>
        </authorList>
    </citation>
    <scope>NUCLEOTIDE SEQUENCE</scope>
</reference>
<comment type="caution">
    <text evidence="2">The sequence shown here is derived from an EMBL/GenBank/DDBJ whole genome shotgun (WGS) entry which is preliminary data.</text>
</comment>
<keyword evidence="4" id="KW-1185">Reference proteome</keyword>
<name>A0AA86N7C7_9EUKA</name>
<feature type="transmembrane region" description="Helical" evidence="1">
    <location>
        <begin position="90"/>
        <end position="115"/>
    </location>
</feature>
<keyword evidence="1" id="KW-0812">Transmembrane</keyword>
<keyword evidence="1" id="KW-0472">Membrane</keyword>
<feature type="transmembrane region" description="Helical" evidence="1">
    <location>
        <begin position="53"/>
        <end position="78"/>
    </location>
</feature>
<reference evidence="3 4" key="2">
    <citation type="submission" date="2024-07" db="EMBL/GenBank/DDBJ databases">
        <authorList>
            <person name="Akdeniz Z."/>
        </authorList>
    </citation>
    <scope>NUCLEOTIDE SEQUENCE [LARGE SCALE GENOMIC DNA]</scope>
</reference>
<dbReference type="EMBL" id="CAXDID020000582">
    <property type="protein sequence ID" value="CAL6104397.1"/>
    <property type="molecule type" value="Genomic_DNA"/>
</dbReference>
<sequence>MSQIQSKLSNQKQNGLGLSKNKVKYYTILLIPIIATLLAISIYSFVQYKLIRYFLAEGIVAIIFTCFLILGLIINYIMRSKILSATYCKIQLIYVLLICASGLCTLGLMIDIIIVSTSIQSLKMSYGPLAFIYNNGTRIHWYTTKLTRTELYTGVQHTNQQLTNYHEVFVEQNKFNYQFKGINPYQTNYIHCTTYKAPYFAILPGFVAPNHCLNYFHPRTENVQINNKLT</sequence>
<accession>A0AA86N7C7</accession>
<evidence type="ECO:0000313" key="4">
    <source>
        <dbReference type="Proteomes" id="UP001642409"/>
    </source>
</evidence>
<dbReference type="AlphaFoldDB" id="A0AA86N7C7"/>
<keyword evidence="1" id="KW-1133">Transmembrane helix</keyword>